<dbReference type="Proteomes" id="UP000256769">
    <property type="component" value="Unassembled WGS sequence"/>
</dbReference>
<proteinExistence type="predicted"/>
<evidence type="ECO:0000313" key="2">
    <source>
        <dbReference type="Proteomes" id="UP000256769"/>
    </source>
</evidence>
<dbReference type="AlphaFoldDB" id="A0A3D9CPC4"/>
<comment type="caution">
    <text evidence="1">The sequence shown here is derived from an EMBL/GenBank/DDBJ whole genome shotgun (WGS) entry which is preliminary data.</text>
</comment>
<gene>
    <name evidence="1" type="ORF">DRF59_07395</name>
</gene>
<dbReference type="RefSeq" id="WP_115958308.1">
    <property type="nucleotide sequence ID" value="NZ_CBCRVL010000003.1"/>
</dbReference>
<dbReference type="OrthoDB" id="1220906at2"/>
<keyword evidence="2" id="KW-1185">Reference proteome</keyword>
<organism evidence="1 2">
    <name type="scientific">Chryseobacterium flavum</name>
    <dbReference type="NCBI Taxonomy" id="415851"/>
    <lineage>
        <taxon>Bacteria</taxon>
        <taxon>Pseudomonadati</taxon>
        <taxon>Bacteroidota</taxon>
        <taxon>Flavobacteriia</taxon>
        <taxon>Flavobacteriales</taxon>
        <taxon>Weeksellaceae</taxon>
        <taxon>Chryseobacterium group</taxon>
        <taxon>Chryseobacterium</taxon>
    </lineage>
</organism>
<reference evidence="1 2" key="1">
    <citation type="journal article" date="2007" name="Int. J. Syst. Evol. Microbiol.">
        <title>Chryseobacterium flavum sp. nov., isolated from polluted soil.</title>
        <authorList>
            <person name="Zhou Y."/>
            <person name="Dong J."/>
            <person name="Wang X."/>
            <person name="Huang X."/>
            <person name="Zhang K.Y."/>
            <person name="Zhang Y.Q."/>
            <person name="Guo Y.F."/>
            <person name="Lai R."/>
            <person name="Li W.J."/>
        </authorList>
    </citation>
    <scope>NUCLEOTIDE SEQUENCE [LARGE SCALE GENOMIC DNA]</scope>
    <source>
        <strain evidence="1 2">KCTC 12877</strain>
    </source>
</reference>
<accession>A0A3D9CPC4</accession>
<name>A0A3D9CPC4_9FLAO</name>
<evidence type="ECO:0000313" key="1">
    <source>
        <dbReference type="EMBL" id="REC67457.1"/>
    </source>
</evidence>
<dbReference type="EMBL" id="QNUE01000005">
    <property type="protein sequence ID" value="REC67457.1"/>
    <property type="molecule type" value="Genomic_DNA"/>
</dbReference>
<sequence>MKIIDSESLNPIKNVRILSKSQLFYTNDDGFAIVPETLEKYEISAPNYQTENIEKFKSEVRLKRGYKMIDEVKITNIDIKDIFNNVLKNYSNIYYDKPSLYDIIYKQKNFYDNTLAFLVIADAKLWSKTNQYNFRQGLNKNFDEILQIQLNSIKHISKNRTDSIFTGKTSEFSHEIVGNYFFNYELSRLMGILKSGNNKSLGTLTSQEGSSQFINFRIKAANGTNISGNFTYNTLNKAISRFEVSYDQSEFPILKKTSVDGRQFDYKMRIASIIFEFYVKDGKYIPSQYNFSGDDFIVILDGQKHTKKFNRQITYNTFTPSDNIGLNPKIDLVKDFWENFPNNEQKPDAVILSEEEANFLNITK</sequence>
<protein>
    <submittedName>
        <fullName evidence="1">Uncharacterized protein</fullName>
    </submittedName>
</protein>